<reference evidence="2" key="2">
    <citation type="submission" date="2015-01" db="EMBL/GenBank/DDBJ databases">
        <title>Evolutionary Origins and Diversification of the Mycorrhizal Mutualists.</title>
        <authorList>
            <consortium name="DOE Joint Genome Institute"/>
            <consortium name="Mycorrhizal Genomics Consortium"/>
            <person name="Kohler A."/>
            <person name="Kuo A."/>
            <person name="Nagy L.G."/>
            <person name="Floudas D."/>
            <person name="Copeland A."/>
            <person name="Barry K.W."/>
            <person name="Cichocki N."/>
            <person name="Veneault-Fourrey C."/>
            <person name="LaButti K."/>
            <person name="Lindquist E.A."/>
            <person name="Lipzen A."/>
            <person name="Lundell T."/>
            <person name="Morin E."/>
            <person name="Murat C."/>
            <person name="Riley R."/>
            <person name="Ohm R."/>
            <person name="Sun H."/>
            <person name="Tunlid A."/>
            <person name="Henrissat B."/>
            <person name="Grigoriev I.V."/>
            <person name="Hibbett D.S."/>
            <person name="Martin F."/>
        </authorList>
    </citation>
    <scope>NUCLEOTIDE SEQUENCE [LARGE SCALE GENOMIC DNA]</scope>
    <source>
        <strain evidence="2">441</strain>
    </source>
</reference>
<gene>
    <name evidence="1" type="ORF">PISMIDRAFT_291241</name>
</gene>
<dbReference type="Proteomes" id="UP000054018">
    <property type="component" value="Unassembled WGS sequence"/>
</dbReference>
<sequence length="168" mass="18382">MTTPITSPFTAYLMVHISTRSALTPNSGICAHTKLHGRAQIVVRLPILRPTCYPGRRGQFSIDSAASCYAYALNSDCVSATYRMDVGLEMFVICVSKSLLLALSVRRTQNSLLQSCSLAFSPPPIMTDSDTDLQLPSWSLSGGSSSANLYPFPERLTPDYRAWSREPA</sequence>
<dbReference type="AlphaFoldDB" id="A0A0C9Z008"/>
<evidence type="ECO:0000313" key="2">
    <source>
        <dbReference type="Proteomes" id="UP000054018"/>
    </source>
</evidence>
<reference evidence="1 2" key="1">
    <citation type="submission" date="2014-04" db="EMBL/GenBank/DDBJ databases">
        <authorList>
            <consortium name="DOE Joint Genome Institute"/>
            <person name="Kuo A."/>
            <person name="Kohler A."/>
            <person name="Costa M.D."/>
            <person name="Nagy L.G."/>
            <person name="Floudas D."/>
            <person name="Copeland A."/>
            <person name="Barry K.W."/>
            <person name="Cichocki N."/>
            <person name="Veneault-Fourrey C."/>
            <person name="LaButti K."/>
            <person name="Lindquist E.A."/>
            <person name="Lipzen A."/>
            <person name="Lundell T."/>
            <person name="Morin E."/>
            <person name="Murat C."/>
            <person name="Sun H."/>
            <person name="Tunlid A."/>
            <person name="Henrissat B."/>
            <person name="Grigoriev I.V."/>
            <person name="Hibbett D.S."/>
            <person name="Martin F."/>
            <person name="Nordberg H.P."/>
            <person name="Cantor M.N."/>
            <person name="Hua S.X."/>
        </authorList>
    </citation>
    <scope>NUCLEOTIDE SEQUENCE [LARGE SCALE GENOMIC DNA]</scope>
    <source>
        <strain evidence="1 2">441</strain>
    </source>
</reference>
<evidence type="ECO:0000313" key="1">
    <source>
        <dbReference type="EMBL" id="KIK15677.1"/>
    </source>
</evidence>
<keyword evidence="2" id="KW-1185">Reference proteome</keyword>
<accession>A0A0C9Z008</accession>
<organism evidence="1 2">
    <name type="scientific">Pisolithus microcarpus 441</name>
    <dbReference type="NCBI Taxonomy" id="765257"/>
    <lineage>
        <taxon>Eukaryota</taxon>
        <taxon>Fungi</taxon>
        <taxon>Dikarya</taxon>
        <taxon>Basidiomycota</taxon>
        <taxon>Agaricomycotina</taxon>
        <taxon>Agaricomycetes</taxon>
        <taxon>Agaricomycetidae</taxon>
        <taxon>Boletales</taxon>
        <taxon>Sclerodermatineae</taxon>
        <taxon>Pisolithaceae</taxon>
        <taxon>Pisolithus</taxon>
    </lineage>
</organism>
<proteinExistence type="predicted"/>
<protein>
    <submittedName>
        <fullName evidence="1">Uncharacterized protein</fullName>
    </submittedName>
</protein>
<name>A0A0C9Z008_9AGAM</name>
<dbReference type="EMBL" id="KN833880">
    <property type="protein sequence ID" value="KIK15677.1"/>
    <property type="molecule type" value="Genomic_DNA"/>
</dbReference>
<dbReference type="HOGENOM" id="CLU_1587162_0_0_1"/>